<evidence type="ECO:0000313" key="1">
    <source>
        <dbReference type="EMBL" id="KAJ2967429.1"/>
    </source>
</evidence>
<evidence type="ECO:0000313" key="2">
    <source>
        <dbReference type="Proteomes" id="UP001143910"/>
    </source>
</evidence>
<sequence length="129" mass="14588">MRFARDFSVVQGEIAELLQDGRILIGHDLRHDLDALKLSHPPRDIRDTAKHAGFKKHANGRKPALRNLAQTLLNVEIQSGAHSSLEDARVAMLLFRKNKSEFDVDHANRYVPRPSAGSSHAKKSKHRKR</sequence>
<dbReference type="Proteomes" id="UP001143910">
    <property type="component" value="Unassembled WGS sequence"/>
</dbReference>
<gene>
    <name evidence="1" type="ORF">NQ176_g9665</name>
</gene>
<comment type="caution">
    <text evidence="1">The sequence shown here is derived from an EMBL/GenBank/DDBJ whole genome shotgun (WGS) entry which is preliminary data.</text>
</comment>
<reference evidence="1" key="1">
    <citation type="submission" date="2022-08" db="EMBL/GenBank/DDBJ databases">
        <title>Genome Sequence of Lecanicillium fungicola.</title>
        <authorList>
            <person name="Buettner E."/>
        </authorList>
    </citation>
    <scope>NUCLEOTIDE SEQUENCE</scope>
    <source>
        <strain evidence="1">Babe33</strain>
    </source>
</reference>
<protein>
    <submittedName>
        <fullName evidence="1">Uncharacterized protein</fullName>
    </submittedName>
</protein>
<organism evidence="1 2">
    <name type="scientific">Zarea fungicola</name>
    <dbReference type="NCBI Taxonomy" id="93591"/>
    <lineage>
        <taxon>Eukaryota</taxon>
        <taxon>Fungi</taxon>
        <taxon>Dikarya</taxon>
        <taxon>Ascomycota</taxon>
        <taxon>Pezizomycotina</taxon>
        <taxon>Sordariomycetes</taxon>
        <taxon>Hypocreomycetidae</taxon>
        <taxon>Hypocreales</taxon>
        <taxon>Cordycipitaceae</taxon>
        <taxon>Zarea</taxon>
    </lineage>
</organism>
<accession>A0ACC1ML99</accession>
<proteinExistence type="predicted"/>
<name>A0ACC1ML99_9HYPO</name>
<dbReference type="EMBL" id="JANJQO010002295">
    <property type="protein sequence ID" value="KAJ2967429.1"/>
    <property type="molecule type" value="Genomic_DNA"/>
</dbReference>
<keyword evidence="2" id="KW-1185">Reference proteome</keyword>